<protein>
    <recommendedName>
        <fullName evidence="8">Ig-like domain-containing protein</fullName>
    </recommendedName>
</protein>
<proteinExistence type="predicted"/>
<dbReference type="Pfam" id="PF07686">
    <property type="entry name" value="V-set"/>
    <property type="match status" value="1"/>
</dbReference>
<evidence type="ECO:0000259" key="8">
    <source>
        <dbReference type="PROSITE" id="PS50835"/>
    </source>
</evidence>
<dbReference type="InterPro" id="IPR013106">
    <property type="entry name" value="Ig_V-set"/>
</dbReference>
<keyword evidence="3" id="KW-1064">Adaptive immunity</keyword>
<comment type="caution">
    <text evidence="9">The sequence shown here is derived from an EMBL/GenBank/DDBJ whole genome shotgun (WGS) entry which is preliminary data.</text>
</comment>
<evidence type="ECO:0000256" key="7">
    <source>
        <dbReference type="SAM" id="SignalP"/>
    </source>
</evidence>
<evidence type="ECO:0000313" key="10">
    <source>
        <dbReference type="Proteomes" id="UP000664940"/>
    </source>
</evidence>
<gene>
    <name evidence="9" type="ORF">HJG60_019472</name>
</gene>
<keyword evidence="5" id="KW-0393">Immunoglobulin domain</keyword>
<evidence type="ECO:0000256" key="2">
    <source>
        <dbReference type="ARBA" id="ARBA00022859"/>
    </source>
</evidence>
<evidence type="ECO:0000256" key="4">
    <source>
        <dbReference type="ARBA" id="ARBA00023170"/>
    </source>
</evidence>
<evidence type="ECO:0000256" key="5">
    <source>
        <dbReference type="ARBA" id="ARBA00023319"/>
    </source>
</evidence>
<dbReference type="InterPro" id="IPR036179">
    <property type="entry name" value="Ig-like_dom_sf"/>
</dbReference>
<keyword evidence="6" id="KW-1279">T cell receptor</keyword>
<dbReference type="InterPro" id="IPR013783">
    <property type="entry name" value="Ig-like_fold"/>
</dbReference>
<feature type="domain" description="Ig-like" evidence="8">
    <location>
        <begin position="5"/>
        <end position="118"/>
    </location>
</feature>
<feature type="chain" id="PRO_5032790817" description="Ig-like domain-containing protein" evidence="7">
    <location>
        <begin position="22"/>
        <end position="138"/>
    </location>
</feature>
<organism evidence="9 10">
    <name type="scientific">Phyllostomus discolor</name>
    <name type="common">pale spear-nosed bat</name>
    <dbReference type="NCBI Taxonomy" id="89673"/>
    <lineage>
        <taxon>Eukaryota</taxon>
        <taxon>Metazoa</taxon>
        <taxon>Chordata</taxon>
        <taxon>Craniata</taxon>
        <taxon>Vertebrata</taxon>
        <taxon>Euteleostomi</taxon>
        <taxon>Mammalia</taxon>
        <taxon>Eutheria</taxon>
        <taxon>Laurasiatheria</taxon>
        <taxon>Chiroptera</taxon>
        <taxon>Yangochiroptera</taxon>
        <taxon>Phyllostomidae</taxon>
        <taxon>Phyllostominae</taxon>
        <taxon>Phyllostomus</taxon>
    </lineage>
</organism>
<dbReference type="EMBL" id="JABVXQ010000001">
    <property type="protein sequence ID" value="KAF6133453.1"/>
    <property type="molecule type" value="Genomic_DNA"/>
</dbReference>
<dbReference type="Gene3D" id="2.60.40.10">
    <property type="entry name" value="Immunoglobulins"/>
    <property type="match status" value="1"/>
</dbReference>
<reference evidence="9 10" key="1">
    <citation type="journal article" date="2020" name="Nature">
        <title>Six reference-quality genomes reveal evolution of bat adaptations.</title>
        <authorList>
            <person name="Jebb D."/>
            <person name="Huang Z."/>
            <person name="Pippel M."/>
            <person name="Hughes G.M."/>
            <person name="Lavrichenko K."/>
            <person name="Devanna P."/>
            <person name="Winkler S."/>
            <person name="Jermiin L.S."/>
            <person name="Skirmuntt E.C."/>
            <person name="Katzourakis A."/>
            <person name="Burkitt-Gray L."/>
            <person name="Ray D.A."/>
            <person name="Sullivan K.A.M."/>
            <person name="Roscito J.G."/>
            <person name="Kirilenko B.M."/>
            <person name="Davalos L.M."/>
            <person name="Corthals A.P."/>
            <person name="Power M.L."/>
            <person name="Jones G."/>
            <person name="Ransome R.D."/>
            <person name="Dechmann D.K.N."/>
            <person name="Locatelli A.G."/>
            <person name="Puechmaille S.J."/>
            <person name="Fedrigo O."/>
            <person name="Jarvis E.D."/>
            <person name="Hiller M."/>
            <person name="Vernes S.C."/>
            <person name="Myers E.W."/>
            <person name="Teeling E.C."/>
        </authorList>
    </citation>
    <scope>NUCLEOTIDE SEQUENCE [LARGE SCALE GENOMIC DNA]</scope>
    <source>
        <strain evidence="9">Bat1K_MPI-CBG_1</strain>
    </source>
</reference>
<dbReference type="InterPro" id="IPR003599">
    <property type="entry name" value="Ig_sub"/>
</dbReference>
<dbReference type="SMART" id="SM00406">
    <property type="entry name" value="IGv"/>
    <property type="match status" value="1"/>
</dbReference>
<keyword evidence="4" id="KW-0675">Receptor</keyword>
<keyword evidence="1 7" id="KW-0732">Signal</keyword>
<dbReference type="SMART" id="SM00409">
    <property type="entry name" value="IG"/>
    <property type="match status" value="1"/>
</dbReference>
<keyword evidence="2" id="KW-0391">Immunity</keyword>
<dbReference type="GO" id="GO:0042605">
    <property type="term" value="F:peptide antigen binding"/>
    <property type="evidence" value="ECO:0007669"/>
    <property type="project" value="TreeGrafter"/>
</dbReference>
<evidence type="ECO:0000256" key="1">
    <source>
        <dbReference type="ARBA" id="ARBA00022729"/>
    </source>
</evidence>
<dbReference type="GO" id="GO:0042101">
    <property type="term" value="C:T cell receptor complex"/>
    <property type="evidence" value="ECO:0007669"/>
    <property type="project" value="UniProtKB-KW"/>
</dbReference>
<sequence length="138" mass="15665">MEKWPQASLVILWLQLSWVYSDDKVMQSPLSLLVREGDNAMLNCRYEVTNFQSLLWYKQEGKSPTFLFRLITSGIDNGRIRGTLDKKERLSTLHITATHSGDSATYLCAVQAQCSEVTCSLYIKATAEDPATVRWRAS</sequence>
<feature type="signal peptide" evidence="7">
    <location>
        <begin position="1"/>
        <end position="21"/>
    </location>
</feature>
<evidence type="ECO:0000256" key="3">
    <source>
        <dbReference type="ARBA" id="ARBA00023130"/>
    </source>
</evidence>
<dbReference type="PROSITE" id="PS50835">
    <property type="entry name" value="IG_LIKE"/>
    <property type="match status" value="1"/>
</dbReference>
<dbReference type="PANTHER" id="PTHR19343:SF13">
    <property type="entry name" value="T CELL RECEPTOR ALPHA VARIABLE 21"/>
    <property type="match status" value="1"/>
</dbReference>
<dbReference type="InterPro" id="IPR007110">
    <property type="entry name" value="Ig-like_dom"/>
</dbReference>
<dbReference type="GO" id="GO:0002250">
    <property type="term" value="P:adaptive immune response"/>
    <property type="evidence" value="ECO:0007669"/>
    <property type="project" value="UniProtKB-KW"/>
</dbReference>
<dbReference type="SUPFAM" id="SSF48726">
    <property type="entry name" value="Immunoglobulin"/>
    <property type="match status" value="1"/>
</dbReference>
<evidence type="ECO:0000313" key="9">
    <source>
        <dbReference type="EMBL" id="KAF6133453.1"/>
    </source>
</evidence>
<dbReference type="PANTHER" id="PTHR19343">
    <property type="entry name" value="T CELL RECEPTOR ALPHA VARIABLE 1-2"/>
    <property type="match status" value="1"/>
</dbReference>
<dbReference type="Proteomes" id="UP000664940">
    <property type="component" value="Unassembled WGS sequence"/>
</dbReference>
<dbReference type="AlphaFoldDB" id="A0A834BQY7"/>
<accession>A0A834BQY7</accession>
<name>A0A834BQY7_9CHIR</name>
<evidence type="ECO:0000256" key="6">
    <source>
        <dbReference type="ARBA" id="ARBA00043266"/>
    </source>
</evidence>
<dbReference type="InterPro" id="IPR051006">
    <property type="entry name" value="TCR_variable_domain"/>
</dbReference>